<comment type="function">
    <text evidence="12">Catalyzes the reduction of ribonucleotides to deoxyribonucleotides. May function to provide a pool of deoxyribonucleotide precursors for DNA repair during oxygen limitation and/or for immediate growth after restoration of oxygen.</text>
</comment>
<dbReference type="EMBL" id="RCOR01000019">
    <property type="protein sequence ID" value="RSN69316.1"/>
    <property type="molecule type" value="Genomic_DNA"/>
</dbReference>
<dbReference type="InterPro" id="IPR013344">
    <property type="entry name" value="RNR_NrdJ/NrdZ"/>
</dbReference>
<dbReference type="PANTHER" id="PTHR43371">
    <property type="entry name" value="VITAMIN B12-DEPENDENT RIBONUCLEOTIDE REDUCTASE"/>
    <property type="match status" value="1"/>
</dbReference>
<evidence type="ECO:0000256" key="11">
    <source>
        <dbReference type="PROSITE-ProRule" id="PRU00492"/>
    </source>
</evidence>
<keyword evidence="5 11" id="KW-0067">ATP-binding</keyword>
<keyword evidence="7" id="KW-0215">Deoxyribonucleotide synthesis</keyword>
<evidence type="ECO:0000256" key="6">
    <source>
        <dbReference type="ARBA" id="ARBA00023002"/>
    </source>
</evidence>
<evidence type="ECO:0000256" key="3">
    <source>
        <dbReference type="ARBA" id="ARBA00022628"/>
    </source>
</evidence>
<keyword evidence="12" id="KW-0237">DNA synthesis</keyword>
<evidence type="ECO:0000256" key="2">
    <source>
        <dbReference type="ARBA" id="ARBA00007405"/>
    </source>
</evidence>
<dbReference type="EC" id="1.17.4.1" evidence="12"/>
<dbReference type="Proteomes" id="UP000278149">
    <property type="component" value="Unassembled WGS sequence"/>
</dbReference>
<dbReference type="GO" id="GO:0071897">
    <property type="term" value="P:DNA biosynthetic process"/>
    <property type="evidence" value="ECO:0007669"/>
    <property type="project" value="UniProtKB-KW"/>
</dbReference>
<dbReference type="CDD" id="cd02888">
    <property type="entry name" value="RNR_II_dimer"/>
    <property type="match status" value="1"/>
</dbReference>
<dbReference type="Pfam" id="PF02867">
    <property type="entry name" value="Ribonuc_red_lgC"/>
    <property type="match status" value="1"/>
</dbReference>
<name>A0A429G6B4_9CREN</name>
<gene>
    <name evidence="14" type="ORF">D9Q81_03845</name>
</gene>
<evidence type="ECO:0000256" key="5">
    <source>
        <dbReference type="ARBA" id="ARBA00022840"/>
    </source>
</evidence>
<keyword evidence="3 12" id="KW-0846">Cobalamin</keyword>
<keyword evidence="8" id="KW-1015">Disulfide bond</keyword>
<dbReference type="AlphaFoldDB" id="A0A429G6B4"/>
<evidence type="ECO:0000256" key="8">
    <source>
        <dbReference type="ARBA" id="ARBA00023157"/>
    </source>
</evidence>
<dbReference type="PANTHER" id="PTHR43371:SF1">
    <property type="entry name" value="RIBONUCLEOSIDE-DIPHOSPHATE REDUCTASE"/>
    <property type="match status" value="1"/>
</dbReference>
<dbReference type="UniPathway" id="UPA00326"/>
<dbReference type="PROSITE" id="PS51161">
    <property type="entry name" value="ATP_CONE"/>
    <property type="match status" value="1"/>
</dbReference>
<organism evidence="14 15">
    <name type="scientific">Candidatus Korarchaeum cryptofilum</name>
    <dbReference type="NCBI Taxonomy" id="498846"/>
    <lineage>
        <taxon>Archaea</taxon>
        <taxon>Thermoproteota</taxon>
        <taxon>Candidatus Korarchaeia</taxon>
        <taxon>Candidatus Korarchaeales</taxon>
        <taxon>Candidatus Korarchaeaceae</taxon>
        <taxon>Candidatus Korarchaeum</taxon>
    </lineage>
</organism>
<comment type="cofactor">
    <cofactor evidence="1 12">
        <name>adenosylcob(III)alamin</name>
        <dbReference type="ChEBI" id="CHEBI:18408"/>
    </cofactor>
</comment>
<comment type="caution">
    <text evidence="14">The sequence shown here is derived from an EMBL/GenBank/DDBJ whole genome shotgun (WGS) entry which is preliminary data.</text>
</comment>
<comment type="catalytic activity">
    <reaction evidence="10 12">
        <text>a 2'-deoxyribonucleoside 5'-diphosphate + [thioredoxin]-disulfide + H2O = a ribonucleoside 5'-diphosphate + [thioredoxin]-dithiol</text>
        <dbReference type="Rhea" id="RHEA:23252"/>
        <dbReference type="Rhea" id="RHEA-COMP:10698"/>
        <dbReference type="Rhea" id="RHEA-COMP:10700"/>
        <dbReference type="ChEBI" id="CHEBI:15377"/>
        <dbReference type="ChEBI" id="CHEBI:29950"/>
        <dbReference type="ChEBI" id="CHEBI:50058"/>
        <dbReference type="ChEBI" id="CHEBI:57930"/>
        <dbReference type="ChEBI" id="CHEBI:73316"/>
        <dbReference type="EC" id="1.17.4.1"/>
    </reaction>
</comment>
<evidence type="ECO:0000313" key="15">
    <source>
        <dbReference type="Proteomes" id="UP000278149"/>
    </source>
</evidence>
<dbReference type="InterPro" id="IPR013509">
    <property type="entry name" value="RNR_lsu_N"/>
</dbReference>
<dbReference type="FunFam" id="3.20.70.20:FF:000022">
    <property type="entry name" value="Vitamin B12-dependent ribonucleotide reductase"/>
    <property type="match status" value="1"/>
</dbReference>
<dbReference type="SUPFAM" id="SSF48168">
    <property type="entry name" value="R1 subunit of ribonucleotide reductase, N-terminal domain"/>
    <property type="match status" value="2"/>
</dbReference>
<dbReference type="Pfam" id="PF00317">
    <property type="entry name" value="Ribonuc_red_lgN"/>
    <property type="match status" value="1"/>
</dbReference>
<sequence length="876" mass="100432">MRVTKVVKRDGRVVEFDSFRIRRAIEMAMREVGKFDEAILDKVVKYVLDVIDSTFSDERPPHVEEIQDIVELALMKYDLFEVAKAYIVYRKEREKIRKEKMAILGKDYVDDVDKRLSLNAVRLLASRYLQKGPDGRFLEDPKGLFIRIASLVVIPDILYDPLIFDKEGEQEVHPTEYFNPEEWAGKVGLGGGDPENHLAPPFVWNAHHLERMKALYDELNSQGKMRVSWSQFFDMLRDGRFDHHYKDFLEYYRLMVDLKFIPNSPTLFNAGTMLGQLSACFVLPIEDSLESIMRSATEAAMIFKSGGGVGINYSKLRPQGDIVRSTGGQASGPVSFMRIIDVITDVVKQGGRRRGANMGILEIWHPDIMKFIEAKAKPGNLENFNLSVMITEDFWKYYEEGKDYPLINPRNGEVWGSIDPREAFRKIAEMAWRTGDPGVLFADNINRRNILREHLGEIKSTNPCGEEPLYPYESCNLGSMNLYAYIRRENGLVTFDWDEYSRDIRKALRFLDNIIDVNKFPIPEIEKTTKRTRKVGLGLMGLADTLFALRIPYNSEEGFNFMRKAAEYLTYFAMLESVERAKERGSFPLFPESGYVRGEMPVEGFYHPEIWNLDWDYLREQIMRNGIRNAEVTTIAPTGSISMIAEVSSGIEPQFALVFEKRVTVGSFFYVDAEFERQLKENGLYSEKILRDIAENGGSLYGIEAPEGKEDVIERMKRIFLVAYDIPWWDHIRAEAEISRWICAAVSKTINMPNWVSVSDIEKAYLFAHRLGLKGITVYRDGSKSAQVLVTPTQRRGEYASFIENETLKMMESLGIELPQLRKAKVEEKTQAQPVFKPPAQPNHVETCPECGSTRLIHKEDCVTCLDCGWSACVVT</sequence>
<dbReference type="SUPFAM" id="SSF51998">
    <property type="entry name" value="PFL-like glycyl radical enzymes"/>
    <property type="match status" value="1"/>
</dbReference>
<protein>
    <recommendedName>
        <fullName evidence="12">Vitamin B12-dependent ribonucleotide reductase</fullName>
        <ecNumber evidence="12">1.17.4.1</ecNumber>
    </recommendedName>
</protein>
<dbReference type="Pfam" id="PF03477">
    <property type="entry name" value="ATP-cone"/>
    <property type="match status" value="1"/>
</dbReference>
<dbReference type="InterPro" id="IPR050862">
    <property type="entry name" value="RdRp_reductase_class-2"/>
</dbReference>
<evidence type="ECO:0000313" key="14">
    <source>
        <dbReference type="EMBL" id="RSN69316.1"/>
    </source>
</evidence>
<dbReference type="GO" id="GO:0005524">
    <property type="term" value="F:ATP binding"/>
    <property type="evidence" value="ECO:0007669"/>
    <property type="project" value="UniProtKB-UniRule"/>
</dbReference>
<dbReference type="GO" id="GO:0009263">
    <property type="term" value="P:deoxyribonucleotide biosynthetic process"/>
    <property type="evidence" value="ECO:0007669"/>
    <property type="project" value="UniProtKB-KW"/>
</dbReference>
<keyword evidence="6 12" id="KW-0560">Oxidoreductase</keyword>
<dbReference type="InterPro" id="IPR000788">
    <property type="entry name" value="RNR_lg_C"/>
</dbReference>
<dbReference type="GO" id="GO:0031419">
    <property type="term" value="F:cobalamin binding"/>
    <property type="evidence" value="ECO:0007669"/>
    <property type="project" value="UniProtKB-KW"/>
</dbReference>
<reference evidence="14 15" key="1">
    <citation type="submission" date="2018-10" db="EMBL/GenBank/DDBJ databases">
        <title>Co-occurring genomic capacity for anaerobic methane metabolism and dissimilatory sulfite reduction discovered in the Korarchaeota.</title>
        <authorList>
            <person name="Mckay L.J."/>
            <person name="Dlakic M."/>
            <person name="Fields M.W."/>
            <person name="Delmont T.O."/>
            <person name="Eren A.M."/>
            <person name="Jay Z.J."/>
            <person name="Klingelsmith K.B."/>
            <person name="Rusch D.B."/>
            <person name="Inskeep W.P."/>
        </authorList>
    </citation>
    <scope>NUCLEOTIDE SEQUENCE [LARGE SCALE GENOMIC DNA]</scope>
    <source>
        <strain evidence="14 15">WS</strain>
    </source>
</reference>
<evidence type="ECO:0000256" key="9">
    <source>
        <dbReference type="ARBA" id="ARBA00023285"/>
    </source>
</evidence>
<dbReference type="GO" id="GO:0004748">
    <property type="term" value="F:ribonucleoside-diphosphate reductase activity, thioredoxin disulfide as acceptor"/>
    <property type="evidence" value="ECO:0007669"/>
    <property type="project" value="UniProtKB-EC"/>
</dbReference>
<evidence type="ECO:0000256" key="7">
    <source>
        <dbReference type="ARBA" id="ARBA00023116"/>
    </source>
</evidence>
<dbReference type="InterPro" id="IPR008926">
    <property type="entry name" value="RNR_R1-su_N"/>
</dbReference>
<keyword evidence="9 12" id="KW-0170">Cobalt</keyword>
<dbReference type="Gene3D" id="3.20.70.20">
    <property type="match status" value="1"/>
</dbReference>
<dbReference type="PRINTS" id="PR01183">
    <property type="entry name" value="RIBORDTASEM1"/>
</dbReference>
<comment type="similarity">
    <text evidence="2 12">Belongs to the ribonucleoside diphosphate reductase class-2 family.</text>
</comment>
<dbReference type="NCBIfam" id="TIGR02504">
    <property type="entry name" value="NrdJ_Z"/>
    <property type="match status" value="1"/>
</dbReference>
<feature type="domain" description="ATP-cone" evidence="13">
    <location>
        <begin position="4"/>
        <end position="97"/>
    </location>
</feature>
<proteinExistence type="inferred from homology"/>
<keyword evidence="4 11" id="KW-0547">Nucleotide-binding</keyword>
<evidence type="ECO:0000256" key="10">
    <source>
        <dbReference type="ARBA" id="ARBA00047754"/>
    </source>
</evidence>
<evidence type="ECO:0000259" key="13">
    <source>
        <dbReference type="PROSITE" id="PS51161"/>
    </source>
</evidence>
<evidence type="ECO:0000256" key="4">
    <source>
        <dbReference type="ARBA" id="ARBA00022741"/>
    </source>
</evidence>
<accession>A0A429G6B4</accession>
<evidence type="ECO:0000256" key="12">
    <source>
        <dbReference type="RuleBase" id="RU364064"/>
    </source>
</evidence>
<dbReference type="InterPro" id="IPR005144">
    <property type="entry name" value="ATP-cone_dom"/>
</dbReference>
<evidence type="ECO:0000256" key="1">
    <source>
        <dbReference type="ARBA" id="ARBA00001922"/>
    </source>
</evidence>
<dbReference type="RefSeq" id="WP_125741418.1">
    <property type="nucleotide sequence ID" value="NZ_RCOR01000019.1"/>
</dbReference>